<dbReference type="EMBL" id="RCZP01000101">
    <property type="protein sequence ID" value="TPG36249.1"/>
    <property type="molecule type" value="Genomic_DNA"/>
</dbReference>
<feature type="region of interest" description="Disordered" evidence="1">
    <location>
        <begin position="163"/>
        <end position="183"/>
    </location>
</feature>
<dbReference type="AlphaFoldDB" id="A0A502EGT0"/>
<dbReference type="PANTHER" id="PTHR30007:SF1">
    <property type="entry name" value="BLR1914 PROTEIN"/>
    <property type="match status" value="1"/>
</dbReference>
<evidence type="ECO:0000313" key="4">
    <source>
        <dbReference type="EMBL" id="TPG36249.1"/>
    </source>
</evidence>
<feature type="domain" description="Insertion element IS402-like" evidence="3">
    <location>
        <begin position="6"/>
        <end position="83"/>
    </location>
</feature>
<gene>
    <name evidence="4" type="ORF">EAH89_30375</name>
</gene>
<organism evidence="4 5">
    <name type="scientific">Muricoccus nepalensis</name>
    <dbReference type="NCBI Taxonomy" id="1854500"/>
    <lineage>
        <taxon>Bacteria</taxon>
        <taxon>Pseudomonadati</taxon>
        <taxon>Pseudomonadota</taxon>
        <taxon>Alphaproteobacteria</taxon>
        <taxon>Acetobacterales</taxon>
        <taxon>Roseomonadaceae</taxon>
        <taxon>Muricoccus</taxon>
    </lineage>
</organism>
<evidence type="ECO:0000313" key="5">
    <source>
        <dbReference type="Proteomes" id="UP000317078"/>
    </source>
</evidence>
<comment type="caution">
    <text evidence="4">The sequence shown here is derived from an EMBL/GenBank/DDBJ whole genome shotgun (WGS) entry which is preliminary data.</text>
</comment>
<feature type="compositionally biased region" description="Basic residues" evidence="1">
    <location>
        <begin position="169"/>
        <end position="181"/>
    </location>
</feature>
<dbReference type="PANTHER" id="PTHR30007">
    <property type="entry name" value="PHP DOMAIN PROTEIN"/>
    <property type="match status" value="1"/>
</dbReference>
<proteinExistence type="predicted"/>
<dbReference type="InterPro" id="IPR025161">
    <property type="entry name" value="IS402-like_dom"/>
</dbReference>
<evidence type="ECO:0000256" key="1">
    <source>
        <dbReference type="SAM" id="MobiDB-lite"/>
    </source>
</evidence>
<dbReference type="NCBIfam" id="NF033580">
    <property type="entry name" value="transpos_IS5_3"/>
    <property type="match status" value="1"/>
</dbReference>
<dbReference type="OrthoDB" id="9798237at2"/>
<protein>
    <submittedName>
        <fullName evidence="4">IS5 family transposase</fullName>
    </submittedName>
</protein>
<keyword evidence="5" id="KW-1185">Reference proteome</keyword>
<name>A0A502EGT0_9PROT</name>
<dbReference type="Pfam" id="PF13340">
    <property type="entry name" value="DUF4096"/>
    <property type="match status" value="1"/>
</dbReference>
<dbReference type="GO" id="GO:0003677">
    <property type="term" value="F:DNA binding"/>
    <property type="evidence" value="ECO:0007669"/>
    <property type="project" value="InterPro"/>
</dbReference>
<dbReference type="GO" id="GO:0004803">
    <property type="term" value="F:transposase activity"/>
    <property type="evidence" value="ECO:0007669"/>
    <property type="project" value="InterPro"/>
</dbReference>
<evidence type="ECO:0000259" key="3">
    <source>
        <dbReference type="Pfam" id="PF13340"/>
    </source>
</evidence>
<dbReference type="InterPro" id="IPR002559">
    <property type="entry name" value="Transposase_11"/>
</dbReference>
<accession>A0A502EGT0</accession>
<sequence length="268" mass="30270">MAKPLVSDDLWAAIEPLLPRERPKPRGSRPRLPDRAALTGILFVLRSGLPWEMLPAEMGCGSGMSCWRRLRDWQEAGVWAALHRALLERLQAAGRIDWRRAALDSASIAAKKGGEAVGPNPTDRGKPGTKRHLVTDARGTPLGLTLSGANRHDSRMLAPTLDAVPPIRTGHRGRPRRRPGKLHADKAYDHRRCRQECRARSVTPRIARRGVESSTHLGRHRWVVERTFAWLARFRRLTIRYEHRADIHLAFTTLACALVCLNQIRRFC</sequence>
<feature type="domain" description="Transposase IS4-like" evidence="2">
    <location>
        <begin position="102"/>
        <end position="259"/>
    </location>
</feature>
<evidence type="ECO:0000259" key="2">
    <source>
        <dbReference type="Pfam" id="PF01609"/>
    </source>
</evidence>
<reference evidence="4 5" key="1">
    <citation type="journal article" date="2019" name="Environ. Microbiol.">
        <title>Species interactions and distinct microbial communities in high Arctic permafrost affected cryosols are associated with the CH4 and CO2 gas fluxes.</title>
        <authorList>
            <person name="Altshuler I."/>
            <person name="Hamel J."/>
            <person name="Turney S."/>
            <person name="Magnuson E."/>
            <person name="Levesque R."/>
            <person name="Greer C."/>
            <person name="Whyte L.G."/>
        </authorList>
    </citation>
    <scope>NUCLEOTIDE SEQUENCE [LARGE SCALE GENOMIC DNA]</scope>
    <source>
        <strain evidence="4 5">S9.3B</strain>
    </source>
</reference>
<feature type="region of interest" description="Disordered" evidence="1">
    <location>
        <begin position="112"/>
        <end position="134"/>
    </location>
</feature>
<dbReference type="Pfam" id="PF01609">
    <property type="entry name" value="DDE_Tnp_1"/>
    <property type="match status" value="1"/>
</dbReference>
<dbReference type="GO" id="GO:0006313">
    <property type="term" value="P:DNA transposition"/>
    <property type="evidence" value="ECO:0007669"/>
    <property type="project" value="InterPro"/>
</dbReference>
<dbReference type="Proteomes" id="UP000317078">
    <property type="component" value="Unassembled WGS sequence"/>
</dbReference>